<feature type="compositionally biased region" description="Low complexity" evidence="2">
    <location>
        <begin position="374"/>
        <end position="389"/>
    </location>
</feature>
<evidence type="ECO:0000313" key="6">
    <source>
        <dbReference type="Proteomes" id="UP000189513"/>
    </source>
</evidence>
<dbReference type="EMBL" id="LK052888">
    <property type="protein sequence ID" value="CDR39174.1"/>
    <property type="molecule type" value="Genomic_DNA"/>
</dbReference>
<dbReference type="Proteomes" id="UP000189513">
    <property type="component" value="Unassembled WGS sequence"/>
</dbReference>
<dbReference type="InterPro" id="IPR037883">
    <property type="entry name" value="Knr4/Smi1-like_sf"/>
</dbReference>
<dbReference type="Pfam" id="PF09346">
    <property type="entry name" value="SMI1_KNR4"/>
    <property type="match status" value="1"/>
</dbReference>
<reference evidence="6" key="2">
    <citation type="journal article" date="2017" name="Genome Announc.">
        <title>Genome sequences of Cyberlindnera fabianii 65, Pichia kudriavzevii 129, and Saccharomyces cerevisiae 131 isolated from fermented masau fruits in Zimbabwe.</title>
        <authorList>
            <person name="van Rijswijck I.M.H."/>
            <person name="Derks M.F.L."/>
            <person name="Abee T."/>
            <person name="de Ridder D."/>
            <person name="Smid E.J."/>
        </authorList>
    </citation>
    <scope>NUCLEOTIDE SEQUENCE [LARGE SCALE GENOMIC DNA]</scope>
    <source>
        <strain evidence="6">65</strain>
    </source>
</reference>
<dbReference type="SMART" id="SM00860">
    <property type="entry name" value="SMI1_KNR4"/>
    <property type="match status" value="1"/>
</dbReference>
<organism evidence="4">
    <name type="scientific">Cyberlindnera fabianii</name>
    <name type="common">Yeast</name>
    <name type="synonym">Hansenula fabianii</name>
    <dbReference type="NCBI Taxonomy" id="36022"/>
    <lineage>
        <taxon>Eukaryota</taxon>
        <taxon>Fungi</taxon>
        <taxon>Dikarya</taxon>
        <taxon>Ascomycota</taxon>
        <taxon>Saccharomycotina</taxon>
        <taxon>Saccharomycetes</taxon>
        <taxon>Phaffomycetales</taxon>
        <taxon>Phaffomycetaceae</taxon>
        <taxon>Cyberlindnera</taxon>
    </lineage>
</organism>
<comment type="similarity">
    <text evidence="1">Belongs to the KNR4/SMI1 family.</text>
</comment>
<feature type="region of interest" description="Disordered" evidence="2">
    <location>
        <begin position="363"/>
        <end position="437"/>
    </location>
</feature>
<evidence type="ECO:0000256" key="1">
    <source>
        <dbReference type="ARBA" id="ARBA00005303"/>
    </source>
</evidence>
<evidence type="ECO:0000256" key="2">
    <source>
        <dbReference type="SAM" id="MobiDB-lite"/>
    </source>
</evidence>
<dbReference type="OrthoDB" id="2305498at2759"/>
<dbReference type="VEuPathDB" id="FungiDB:BON22_4599"/>
<dbReference type="STRING" id="36022.A0A061AWT2"/>
<dbReference type="AlphaFoldDB" id="A0A061AWT2"/>
<dbReference type="PANTHER" id="PTHR47432:SF1">
    <property type="entry name" value="CELL WALL ASSEMBLY REGULATOR SMI1"/>
    <property type="match status" value="1"/>
</dbReference>
<gene>
    <name evidence="5" type="ORF">BON22_4599</name>
    <name evidence="4" type="ORF">CYFA0S_03e00474g</name>
</gene>
<evidence type="ECO:0000313" key="4">
    <source>
        <dbReference type="EMBL" id="CDR39174.1"/>
    </source>
</evidence>
<protein>
    <submittedName>
        <fullName evidence="4">CYFA0S03e00474g1_1</fullName>
    </submittedName>
    <submittedName>
        <fullName evidence="5">KNR4/SMI1</fullName>
    </submittedName>
</protein>
<dbReference type="PIRSF" id="PIRSF017023">
    <property type="entry name" value="KNR4"/>
    <property type="match status" value="1"/>
</dbReference>
<evidence type="ECO:0000313" key="5">
    <source>
        <dbReference type="EMBL" id="ONH65722.1"/>
    </source>
</evidence>
<evidence type="ECO:0000259" key="3">
    <source>
        <dbReference type="SMART" id="SM00860"/>
    </source>
</evidence>
<sequence length="454" mass="50286">MGFKDKINQILYAFSTEDRYAEYDTHNHHIRTAAQAASQGRADGIQLHDAAGFTDDETSTPGAVNSTEGVSETILAWRHIETWTSENHPDLNATLSDPCTRADIANAERDLGVEFPAPLRASFRIHDGQEDLESLTGSGGLVFGLPLMSLAEVVEMTKTWRVVTEKMNIDKQIKDNEAARQKLISPVGSSAEVNQSTASLVETKPGFNKVASNDSTVDPDLERKISTSHSKKFKSHIPKQQSFPPGYIQPVYANDSWIPLLTDYAGNHIGVDLAPGPKGKYGQVIIFGREFDTKFLLASSWGDFLLSFVKDLEEGNYILDDGGREEDMFAGEGELLFYDKKSQRELPYLRVLTQRVFEKYKEYLPKRPQPQHKPSTTASSATVVPSTTTDNKQTETKKADRVISQDITATKDNKENEPAKAEVSLIDDTDDTTAADKSQDITDKVASDFKDVTI</sequence>
<keyword evidence="6" id="KW-1185">Reference proteome</keyword>
<feature type="compositionally biased region" description="Basic and acidic residues" evidence="2">
    <location>
        <begin position="392"/>
        <end position="420"/>
    </location>
</feature>
<dbReference type="InterPro" id="IPR018958">
    <property type="entry name" value="Knr4/Smi1-like_dom"/>
</dbReference>
<accession>A0A061AWT2</accession>
<dbReference type="PANTHER" id="PTHR47432">
    <property type="entry name" value="CELL WALL ASSEMBLY REGULATOR SMI1"/>
    <property type="match status" value="1"/>
</dbReference>
<dbReference type="GO" id="GO:0070880">
    <property type="term" value="P:fungal-type cell wall beta-glucan biosynthetic process"/>
    <property type="evidence" value="ECO:0007669"/>
    <property type="project" value="TreeGrafter"/>
</dbReference>
<dbReference type="InterPro" id="IPR009203">
    <property type="entry name" value="Knr4/Smi1"/>
</dbReference>
<reference evidence="5" key="3">
    <citation type="submission" date="2017-01" db="EMBL/GenBank/DDBJ databases">
        <authorList>
            <person name="Mah S.A."/>
            <person name="Swanson W.J."/>
            <person name="Moy G.W."/>
            <person name="Vacquier V.D."/>
        </authorList>
    </citation>
    <scope>NUCLEOTIDE SEQUENCE [LARGE SCALE GENOMIC DNA]</scope>
    <source>
        <strain evidence="5">65</strain>
    </source>
</reference>
<dbReference type="EMBL" id="MPUK01000010">
    <property type="protein sequence ID" value="ONH65722.1"/>
    <property type="molecule type" value="Genomic_DNA"/>
</dbReference>
<proteinExistence type="inferred from homology"/>
<dbReference type="OMA" id="TQNDITH"/>
<feature type="domain" description="Knr4/Smi1-like" evidence="3">
    <location>
        <begin position="98"/>
        <end position="307"/>
    </location>
</feature>
<dbReference type="InterPro" id="IPR051873">
    <property type="entry name" value="KNR4/SMI1_regulator"/>
</dbReference>
<reference evidence="4" key="1">
    <citation type="journal article" date="2014" name="Genome Announc.">
        <title>Genome sequence of the yeast Cyberlindnera fabianii (Hansenula fabianii).</title>
        <authorList>
            <person name="Freel K.C."/>
            <person name="Sarilar V."/>
            <person name="Neuveglise C."/>
            <person name="Devillers H."/>
            <person name="Friedrich A."/>
            <person name="Schacherer J."/>
        </authorList>
    </citation>
    <scope>NUCLEOTIDE SEQUENCE</scope>
    <source>
        <strain evidence="4">YJS4271</strain>
    </source>
</reference>
<name>A0A061AWT2_CYBFA</name>
<dbReference type="SUPFAM" id="SSF160631">
    <property type="entry name" value="SMI1/KNR4-like"/>
    <property type="match status" value="1"/>
</dbReference>
<dbReference type="GO" id="GO:0043332">
    <property type="term" value="C:mating projection tip"/>
    <property type="evidence" value="ECO:0007669"/>
    <property type="project" value="TreeGrafter"/>
</dbReference>